<name>A0A8B7NWB8_HYAAZ</name>
<feature type="chain" id="PRO_5034355929" evidence="1">
    <location>
        <begin position="19"/>
        <end position="259"/>
    </location>
</feature>
<feature type="signal peptide" evidence="1">
    <location>
        <begin position="1"/>
        <end position="18"/>
    </location>
</feature>
<protein>
    <submittedName>
        <fullName evidence="3">Uncharacterized protein LOC108673845</fullName>
    </submittedName>
</protein>
<evidence type="ECO:0000313" key="2">
    <source>
        <dbReference type="Proteomes" id="UP000694843"/>
    </source>
</evidence>
<evidence type="ECO:0000313" key="3">
    <source>
        <dbReference type="RefSeq" id="XP_018017211.1"/>
    </source>
</evidence>
<dbReference type="SUPFAM" id="SSF49695">
    <property type="entry name" value="gamma-Crystallin-like"/>
    <property type="match status" value="1"/>
</dbReference>
<keyword evidence="1" id="KW-0732">Signal</keyword>
<dbReference type="GeneID" id="108673845"/>
<accession>A0A8B7NWB8</accession>
<dbReference type="AlphaFoldDB" id="A0A8B7NWB8"/>
<dbReference type="OrthoDB" id="6346391at2759"/>
<sequence>MMTLFCAIWSSFLVLASSSPIEKEITRADDLRYLIGYSEPYSTGVSYTFTEYVPDLSVVMMDDIIDSVCGTGLWILYDSINYDSNHEVCVYEGVNGCGTWDTFCWNVGSSLRYAGSPSGINNDYYNLYKGTTLRGEEFRGATDAADLGIFDLTISSLVVTGQSAWTFYEGLNFSGSAVCVYADQHISNNGTDLDFIHVLALSEIGLPNNSIRSVKRGCHAERVVGAPLNGTRGGGKTSMTSATEEMDAMSITRVHTVHV</sequence>
<dbReference type="InterPro" id="IPR011024">
    <property type="entry name" value="G_crystallin-like"/>
</dbReference>
<dbReference type="RefSeq" id="XP_018017211.1">
    <property type="nucleotide sequence ID" value="XM_018161722.2"/>
</dbReference>
<keyword evidence="2" id="KW-1185">Reference proteome</keyword>
<dbReference type="Proteomes" id="UP000694843">
    <property type="component" value="Unplaced"/>
</dbReference>
<evidence type="ECO:0000256" key="1">
    <source>
        <dbReference type="SAM" id="SignalP"/>
    </source>
</evidence>
<dbReference type="KEGG" id="hazt:108673845"/>
<gene>
    <name evidence="3" type="primary">LOC108673845</name>
</gene>
<dbReference type="OMA" id="EETCIFE"/>
<reference evidence="3" key="1">
    <citation type="submission" date="2025-08" db="UniProtKB">
        <authorList>
            <consortium name="RefSeq"/>
        </authorList>
    </citation>
    <scope>IDENTIFICATION</scope>
    <source>
        <tissue evidence="3">Whole organism</tissue>
    </source>
</reference>
<proteinExistence type="predicted"/>
<organism evidence="2 3">
    <name type="scientific">Hyalella azteca</name>
    <name type="common">Amphipod</name>
    <dbReference type="NCBI Taxonomy" id="294128"/>
    <lineage>
        <taxon>Eukaryota</taxon>
        <taxon>Metazoa</taxon>
        <taxon>Ecdysozoa</taxon>
        <taxon>Arthropoda</taxon>
        <taxon>Crustacea</taxon>
        <taxon>Multicrustacea</taxon>
        <taxon>Malacostraca</taxon>
        <taxon>Eumalacostraca</taxon>
        <taxon>Peracarida</taxon>
        <taxon>Amphipoda</taxon>
        <taxon>Senticaudata</taxon>
        <taxon>Talitrida</taxon>
        <taxon>Talitroidea</taxon>
        <taxon>Hyalellidae</taxon>
        <taxon>Hyalella</taxon>
    </lineage>
</organism>
<dbReference type="Gene3D" id="2.60.20.10">
    <property type="entry name" value="Crystallins"/>
    <property type="match status" value="1"/>
</dbReference>